<protein>
    <submittedName>
        <fullName evidence="1">Uncharacterized protein</fullName>
    </submittedName>
</protein>
<keyword evidence="2" id="KW-1185">Reference proteome</keyword>
<reference evidence="1 2" key="1">
    <citation type="submission" date="2016-05" db="EMBL/GenBank/DDBJ databases">
        <title>Genomic and physiological characterization of Planctopirus sp. isolated from fresh water lake.</title>
        <authorList>
            <person name="Subhash Y."/>
            <person name="Ramana C."/>
        </authorList>
    </citation>
    <scope>NUCLEOTIDE SEQUENCE [LARGE SCALE GENOMIC DNA]</scope>
    <source>
        <strain evidence="1 2">JC280</strain>
    </source>
</reference>
<dbReference type="Proteomes" id="UP000094828">
    <property type="component" value="Unassembled WGS sequence"/>
</dbReference>
<accession>A0A1C3ENU4</accession>
<dbReference type="RefSeq" id="WP_068846398.1">
    <property type="nucleotide sequence ID" value="NZ_LYDR01000039.1"/>
</dbReference>
<evidence type="ECO:0000313" key="2">
    <source>
        <dbReference type="Proteomes" id="UP000094828"/>
    </source>
</evidence>
<dbReference type="EMBL" id="LYDR01000039">
    <property type="protein sequence ID" value="ODA34894.1"/>
    <property type="molecule type" value="Genomic_DNA"/>
</dbReference>
<comment type="caution">
    <text evidence="1">The sequence shown here is derived from an EMBL/GenBank/DDBJ whole genome shotgun (WGS) entry which is preliminary data.</text>
</comment>
<gene>
    <name evidence="1" type="ORF">A6X21_04405</name>
</gene>
<dbReference type="AlphaFoldDB" id="A0A1C3ENU4"/>
<name>A0A1C3ENU4_9PLAN</name>
<sequence>MALESAAARNPSQTVSEPLRAWQGVRHLMEIRAVVTKGLQPLNFWQHFNFGHPASHLTLGNQFDLHHFHHPLRYLQIPR</sequence>
<dbReference type="STRING" id="1841610.A6X21_04405"/>
<organism evidence="1 2">
    <name type="scientific">Planctopirus hydrillae</name>
    <dbReference type="NCBI Taxonomy" id="1841610"/>
    <lineage>
        <taxon>Bacteria</taxon>
        <taxon>Pseudomonadati</taxon>
        <taxon>Planctomycetota</taxon>
        <taxon>Planctomycetia</taxon>
        <taxon>Planctomycetales</taxon>
        <taxon>Planctomycetaceae</taxon>
        <taxon>Planctopirus</taxon>
    </lineage>
</organism>
<proteinExistence type="predicted"/>
<evidence type="ECO:0000313" key="1">
    <source>
        <dbReference type="EMBL" id="ODA34894.1"/>
    </source>
</evidence>